<evidence type="ECO:0000313" key="1">
    <source>
        <dbReference type="EMBL" id="HGE75069.1"/>
    </source>
</evidence>
<dbReference type="AlphaFoldDB" id="A0A7V3REA5"/>
<organism evidence="1">
    <name type="scientific">Mesoaciditoga lauensis</name>
    <dbReference type="NCBI Taxonomy" id="1495039"/>
    <lineage>
        <taxon>Bacteria</taxon>
        <taxon>Thermotogati</taxon>
        <taxon>Thermotogota</taxon>
        <taxon>Thermotogae</taxon>
        <taxon>Mesoaciditogales</taxon>
        <taxon>Mesoaciditogaceae</taxon>
        <taxon>Mesoaciditoga</taxon>
    </lineage>
</organism>
<protein>
    <submittedName>
        <fullName evidence="1">Uncharacterized protein</fullName>
    </submittedName>
</protein>
<accession>A0A7V3REA5</accession>
<name>A0A7V3REA5_9BACT</name>
<reference evidence="1" key="1">
    <citation type="journal article" date="2020" name="mSystems">
        <title>Genome- and Community-Level Interaction Insights into Carbon Utilization and Element Cycling Functions of Hydrothermarchaeota in Hydrothermal Sediment.</title>
        <authorList>
            <person name="Zhou Z."/>
            <person name="Liu Y."/>
            <person name="Xu W."/>
            <person name="Pan J."/>
            <person name="Luo Z.H."/>
            <person name="Li M."/>
        </authorList>
    </citation>
    <scope>NUCLEOTIDE SEQUENCE [LARGE SCALE GENOMIC DNA]</scope>
    <source>
        <strain evidence="1">SpSt-966</strain>
    </source>
</reference>
<dbReference type="EMBL" id="DTPE01000121">
    <property type="protein sequence ID" value="HGE75069.1"/>
    <property type="molecule type" value="Genomic_DNA"/>
</dbReference>
<comment type="caution">
    <text evidence="1">The sequence shown here is derived from an EMBL/GenBank/DDBJ whole genome shotgun (WGS) entry which is preliminary data.</text>
</comment>
<sequence length="281" mass="31111">MKKLFSMFIIFAMVIPIFAASSFEFYGMMPTFIPNLTNYFTTFYSQEVGNLYLLETIGTGGAGGAIGFSNTSIDRQKVGFLNLMVGKTTYAVAIGANLNPFVPAAYFEYDTIRTIAPIFYDMQFTAGNYGLPAFGVTLDGRAQMELAEFSMYAQEHFKLIFGTALDTLANVDLSYKDLKGSLFFTDEVGNLYFFTGGWAFNKIGLSVDVGMGMNQMNGENIYSPVFGLSSAKSSMGSNWMVRYMMPSGTNTTPAFYLIYADEQNQFTFGYNMGAVYLSIEN</sequence>
<proteinExistence type="predicted"/>
<gene>
    <name evidence="1" type="ORF">ENX73_02960</name>
</gene>